<evidence type="ECO:0000256" key="1">
    <source>
        <dbReference type="SAM" id="MobiDB-lite"/>
    </source>
</evidence>
<feature type="transmembrane region" description="Helical" evidence="2">
    <location>
        <begin position="121"/>
        <end position="141"/>
    </location>
</feature>
<evidence type="ECO:0000313" key="4">
    <source>
        <dbReference type="Proteomes" id="UP001500443"/>
    </source>
</evidence>
<feature type="transmembrane region" description="Helical" evidence="2">
    <location>
        <begin position="83"/>
        <end position="101"/>
    </location>
</feature>
<dbReference type="RefSeq" id="WP_344291240.1">
    <property type="nucleotide sequence ID" value="NZ_BAAAPF010000131.1"/>
</dbReference>
<organism evidence="3 4">
    <name type="scientific">Streptomyces synnematoformans</name>
    <dbReference type="NCBI Taxonomy" id="415721"/>
    <lineage>
        <taxon>Bacteria</taxon>
        <taxon>Bacillati</taxon>
        <taxon>Actinomycetota</taxon>
        <taxon>Actinomycetes</taxon>
        <taxon>Kitasatosporales</taxon>
        <taxon>Streptomycetaceae</taxon>
        <taxon>Streptomyces</taxon>
    </lineage>
</organism>
<feature type="transmembrane region" description="Helical" evidence="2">
    <location>
        <begin position="12"/>
        <end position="30"/>
    </location>
</feature>
<feature type="region of interest" description="Disordered" evidence="1">
    <location>
        <begin position="150"/>
        <end position="200"/>
    </location>
</feature>
<name>A0ABN2YPH2_9ACTN</name>
<evidence type="ECO:0008006" key="5">
    <source>
        <dbReference type="Google" id="ProtNLM"/>
    </source>
</evidence>
<dbReference type="EMBL" id="BAAAPF010000131">
    <property type="protein sequence ID" value="GAA2130482.1"/>
    <property type="molecule type" value="Genomic_DNA"/>
</dbReference>
<keyword evidence="2" id="KW-1133">Transmembrane helix</keyword>
<sequence>MLPSTASKARYAVGTVLVLVGAVAVVWSVWRPWYNGRDGRYYQLGDVFDGISNTRAQLFGSLFLAMAAAAFLALLGILRRSRLLVVLAGLLVLFITGLWMFRQGQAVDGLKVNTDGTGLDVGAANAVIGAALMLIGAGVWGNQRRRRAIPHPEQEAPDQLAARRRSALPTSTGPGPGPRQGADTPADTPADRPQEPPRAA</sequence>
<proteinExistence type="predicted"/>
<protein>
    <recommendedName>
        <fullName evidence="5">Trp biosynthesis-associated membrane protein</fullName>
    </recommendedName>
</protein>
<gene>
    <name evidence="3" type="ORF">GCM10009802_38460</name>
</gene>
<feature type="transmembrane region" description="Helical" evidence="2">
    <location>
        <begin position="58"/>
        <end position="78"/>
    </location>
</feature>
<feature type="compositionally biased region" description="Basic and acidic residues" evidence="1">
    <location>
        <begin position="189"/>
        <end position="200"/>
    </location>
</feature>
<keyword evidence="4" id="KW-1185">Reference proteome</keyword>
<keyword evidence="2" id="KW-0812">Transmembrane</keyword>
<keyword evidence="2" id="KW-0472">Membrane</keyword>
<evidence type="ECO:0000313" key="3">
    <source>
        <dbReference type="EMBL" id="GAA2130482.1"/>
    </source>
</evidence>
<accession>A0ABN2YPH2</accession>
<comment type="caution">
    <text evidence="3">The sequence shown here is derived from an EMBL/GenBank/DDBJ whole genome shotgun (WGS) entry which is preliminary data.</text>
</comment>
<evidence type="ECO:0000256" key="2">
    <source>
        <dbReference type="SAM" id="Phobius"/>
    </source>
</evidence>
<reference evidence="3 4" key="1">
    <citation type="journal article" date="2019" name="Int. J. Syst. Evol. Microbiol.">
        <title>The Global Catalogue of Microorganisms (GCM) 10K type strain sequencing project: providing services to taxonomists for standard genome sequencing and annotation.</title>
        <authorList>
            <consortium name="The Broad Institute Genomics Platform"/>
            <consortium name="The Broad Institute Genome Sequencing Center for Infectious Disease"/>
            <person name="Wu L."/>
            <person name="Ma J."/>
        </authorList>
    </citation>
    <scope>NUCLEOTIDE SEQUENCE [LARGE SCALE GENOMIC DNA]</scope>
    <source>
        <strain evidence="3 4">JCM 15481</strain>
    </source>
</reference>
<dbReference type="Proteomes" id="UP001500443">
    <property type="component" value="Unassembled WGS sequence"/>
</dbReference>